<reference evidence="2" key="1">
    <citation type="journal article" date="2019" name="Int. J. Syst. Evol. Microbiol.">
        <title>The Global Catalogue of Microorganisms (GCM) 10K type strain sequencing project: providing services to taxonomists for standard genome sequencing and annotation.</title>
        <authorList>
            <consortium name="The Broad Institute Genomics Platform"/>
            <consortium name="The Broad Institute Genome Sequencing Center for Infectious Disease"/>
            <person name="Wu L."/>
            <person name="Ma J."/>
        </authorList>
    </citation>
    <scope>NUCLEOTIDE SEQUENCE [LARGE SCALE GENOMIC DNA]</scope>
    <source>
        <strain evidence="2">PCU 280</strain>
    </source>
</reference>
<gene>
    <name evidence="1" type="ORF">ACFP56_08680</name>
</gene>
<name>A0ABW1V4L4_9BACL</name>
<dbReference type="EMBL" id="JBHSTE010000003">
    <property type="protein sequence ID" value="MFC6332695.1"/>
    <property type="molecule type" value="Genomic_DNA"/>
</dbReference>
<proteinExistence type="predicted"/>
<evidence type="ECO:0000313" key="2">
    <source>
        <dbReference type="Proteomes" id="UP001596233"/>
    </source>
</evidence>
<sequence>MCRLLKSNILLDIIIGRVYVCRDEIKVHFKLKISQFIGTMGVEIENQLDADKVIE</sequence>
<keyword evidence="2" id="KW-1185">Reference proteome</keyword>
<accession>A0ABW1V4L4</accession>
<comment type="caution">
    <text evidence="1">The sequence shown here is derived from an EMBL/GenBank/DDBJ whole genome shotgun (WGS) entry which is preliminary data.</text>
</comment>
<protein>
    <submittedName>
        <fullName evidence="1">Uncharacterized protein</fullName>
    </submittedName>
</protein>
<evidence type="ECO:0000313" key="1">
    <source>
        <dbReference type="EMBL" id="MFC6332695.1"/>
    </source>
</evidence>
<organism evidence="1 2">
    <name type="scientific">Paenibacillus septentrionalis</name>
    <dbReference type="NCBI Taxonomy" id="429342"/>
    <lineage>
        <taxon>Bacteria</taxon>
        <taxon>Bacillati</taxon>
        <taxon>Bacillota</taxon>
        <taxon>Bacilli</taxon>
        <taxon>Bacillales</taxon>
        <taxon>Paenibacillaceae</taxon>
        <taxon>Paenibacillus</taxon>
    </lineage>
</organism>
<dbReference type="Proteomes" id="UP001596233">
    <property type="component" value="Unassembled WGS sequence"/>
</dbReference>
<dbReference type="RefSeq" id="WP_379233403.1">
    <property type="nucleotide sequence ID" value="NZ_JBHSTE010000003.1"/>
</dbReference>